<protein>
    <submittedName>
        <fullName evidence="2">Uncharacterized protein</fullName>
    </submittedName>
</protein>
<dbReference type="AlphaFoldDB" id="A0A7Y9S126"/>
<reference evidence="2 3" key="1">
    <citation type="submission" date="2020-07" db="EMBL/GenBank/DDBJ databases">
        <title>Sequencing the genomes of 1000 actinobacteria strains.</title>
        <authorList>
            <person name="Klenk H.-P."/>
        </authorList>
    </citation>
    <scope>NUCLEOTIDE SEQUENCE [LARGE SCALE GENOMIC DNA]</scope>
    <source>
        <strain evidence="2 3">DSM 23819</strain>
    </source>
</reference>
<proteinExistence type="predicted"/>
<feature type="compositionally biased region" description="Acidic residues" evidence="1">
    <location>
        <begin position="150"/>
        <end position="166"/>
    </location>
</feature>
<dbReference type="EMBL" id="JACCAA010000001">
    <property type="protein sequence ID" value="NYG58547.1"/>
    <property type="molecule type" value="Genomic_DNA"/>
</dbReference>
<evidence type="ECO:0000313" key="3">
    <source>
        <dbReference type="Proteomes" id="UP000540656"/>
    </source>
</evidence>
<name>A0A7Y9S126_9ACTN</name>
<dbReference type="RefSeq" id="WP_179501699.1">
    <property type="nucleotide sequence ID" value="NZ_JACCAA010000001.1"/>
</dbReference>
<accession>A0A7Y9S126</accession>
<feature type="region of interest" description="Disordered" evidence="1">
    <location>
        <begin position="1"/>
        <end position="32"/>
    </location>
</feature>
<evidence type="ECO:0000256" key="1">
    <source>
        <dbReference type="SAM" id="MobiDB-lite"/>
    </source>
</evidence>
<dbReference type="Proteomes" id="UP000540656">
    <property type="component" value="Unassembled WGS sequence"/>
</dbReference>
<evidence type="ECO:0000313" key="2">
    <source>
        <dbReference type="EMBL" id="NYG58547.1"/>
    </source>
</evidence>
<gene>
    <name evidence="2" type="ORF">BJ980_001470</name>
</gene>
<keyword evidence="3" id="KW-1185">Reference proteome</keyword>
<comment type="caution">
    <text evidence="2">The sequence shown here is derived from an EMBL/GenBank/DDBJ whole genome shotgun (WGS) entry which is preliminary data.</text>
</comment>
<feature type="compositionally biased region" description="Low complexity" evidence="1">
    <location>
        <begin position="11"/>
        <end position="21"/>
    </location>
</feature>
<feature type="region of interest" description="Disordered" evidence="1">
    <location>
        <begin position="139"/>
        <end position="166"/>
    </location>
</feature>
<organism evidence="2 3">
    <name type="scientific">Nocardioides daedukensis</name>
    <dbReference type="NCBI Taxonomy" id="634462"/>
    <lineage>
        <taxon>Bacteria</taxon>
        <taxon>Bacillati</taxon>
        <taxon>Actinomycetota</taxon>
        <taxon>Actinomycetes</taxon>
        <taxon>Propionibacteriales</taxon>
        <taxon>Nocardioidaceae</taxon>
        <taxon>Nocardioides</taxon>
    </lineage>
</organism>
<sequence>MSKNETRTGPAAQAASQAAGQDGTWPPHFPHSEIDRLIDDLHDVASARPEDAGQLLQLIAKEAQRLRTAVVRLSVARIREAECEAELILSAAHERVSVVRQLSLEALGSRLEEADDLMVAMRRAFLTEGRAALGSTRGSPDYTGLFGVPDDADTDADDYDDDEPTP</sequence>